<protein>
    <submittedName>
        <fullName evidence="2">Uncharacterized protein</fullName>
    </submittedName>
</protein>
<dbReference type="GO" id="GO:0047429">
    <property type="term" value="F:nucleoside triphosphate diphosphatase activity"/>
    <property type="evidence" value="ECO:0007669"/>
    <property type="project" value="InterPro"/>
</dbReference>
<dbReference type="InterPro" id="IPR003697">
    <property type="entry name" value="Maf-like"/>
</dbReference>
<evidence type="ECO:0000256" key="1">
    <source>
        <dbReference type="ARBA" id="ARBA00022801"/>
    </source>
</evidence>
<dbReference type="InterPro" id="IPR029001">
    <property type="entry name" value="ITPase-like_fam"/>
</dbReference>
<organism evidence="2 3">
    <name type="scientific">Candidatus Curtissbacteria bacterium RIFCSPHIGHO2_12_FULL_38_9b</name>
    <dbReference type="NCBI Taxonomy" id="1797720"/>
    <lineage>
        <taxon>Bacteria</taxon>
        <taxon>Candidatus Curtissiibacteriota</taxon>
    </lineage>
</organism>
<reference evidence="2 3" key="1">
    <citation type="journal article" date="2016" name="Nat. Commun.">
        <title>Thousands of microbial genomes shed light on interconnected biogeochemical processes in an aquifer system.</title>
        <authorList>
            <person name="Anantharaman K."/>
            <person name="Brown C.T."/>
            <person name="Hug L.A."/>
            <person name="Sharon I."/>
            <person name="Castelle C.J."/>
            <person name="Probst A.J."/>
            <person name="Thomas B.C."/>
            <person name="Singh A."/>
            <person name="Wilkins M.J."/>
            <person name="Karaoz U."/>
            <person name="Brodie E.L."/>
            <person name="Williams K.H."/>
            <person name="Hubbard S.S."/>
            <person name="Banfield J.F."/>
        </authorList>
    </citation>
    <scope>NUCLEOTIDE SEQUENCE [LARGE SCALE GENOMIC DNA]</scope>
</reference>
<dbReference type="Pfam" id="PF02545">
    <property type="entry name" value="Maf"/>
    <property type="match status" value="1"/>
</dbReference>
<name>A0A1F5GTI9_9BACT</name>
<dbReference type="EMBL" id="MFBJ01000062">
    <property type="protein sequence ID" value="OGD95149.1"/>
    <property type="molecule type" value="Genomic_DNA"/>
</dbReference>
<dbReference type="AlphaFoldDB" id="A0A1F5GTI9"/>
<keyword evidence="1" id="KW-0378">Hydrolase</keyword>
<dbReference type="Proteomes" id="UP000176666">
    <property type="component" value="Unassembled WGS sequence"/>
</dbReference>
<evidence type="ECO:0000313" key="3">
    <source>
        <dbReference type="Proteomes" id="UP000176666"/>
    </source>
</evidence>
<feature type="non-terminal residue" evidence="2">
    <location>
        <position position="318"/>
    </location>
</feature>
<dbReference type="Gene3D" id="3.90.950.10">
    <property type="match status" value="1"/>
</dbReference>
<sequence>MAQDVGQEIESPFKEAEQLKSLWKTISTVWLKRYFSNNLAARDVQDAREHPYLALSRLSASDEVEVPVKPGHFIVVTHAPAKLQLISEVIQSQGGVAEPVLLLDEESVKELGREAVRKWGSGVYSLEMASGKARDFKRKAFESGKTLFSQDTSVITPRGRILEKPQDEEDIERMLKLVNGKTVRIMVGVSALVPLRYGQLAVRLEEGAEISLKVRDLSDDEIVKYFETNKEHALEVAGGIDFSTAAGQQLIDISKPIQIKPFGGTIYDLFSKNREIIRKPVTIDANDAAILADYFKGAPMAIISVLMRQSQEIQEQIE</sequence>
<dbReference type="SUPFAM" id="SSF52972">
    <property type="entry name" value="ITPase-like"/>
    <property type="match status" value="1"/>
</dbReference>
<gene>
    <name evidence="2" type="ORF">A3F02_01710</name>
</gene>
<evidence type="ECO:0000313" key="2">
    <source>
        <dbReference type="EMBL" id="OGD95149.1"/>
    </source>
</evidence>
<accession>A0A1F5GTI9</accession>
<comment type="caution">
    <text evidence="2">The sequence shown here is derived from an EMBL/GenBank/DDBJ whole genome shotgun (WGS) entry which is preliminary data.</text>
</comment>
<proteinExistence type="predicted"/>